<evidence type="ECO:0000256" key="9">
    <source>
        <dbReference type="ARBA" id="ARBA00023136"/>
    </source>
</evidence>
<evidence type="ECO:0000256" key="4">
    <source>
        <dbReference type="ARBA" id="ARBA00022617"/>
    </source>
</evidence>
<dbReference type="EMBL" id="PKPP01009198">
    <property type="protein sequence ID" value="PWA48829.1"/>
    <property type="molecule type" value="Genomic_DNA"/>
</dbReference>
<protein>
    <submittedName>
        <fullName evidence="10">Cytochrome P450</fullName>
    </submittedName>
</protein>
<reference evidence="10 11" key="1">
    <citation type="journal article" date="2018" name="Mol. Plant">
        <title>The genome of Artemisia annua provides insight into the evolution of Asteraceae family and artemisinin biosynthesis.</title>
        <authorList>
            <person name="Shen Q."/>
            <person name="Zhang L."/>
            <person name="Liao Z."/>
            <person name="Wang S."/>
            <person name="Yan T."/>
            <person name="Shi P."/>
            <person name="Liu M."/>
            <person name="Fu X."/>
            <person name="Pan Q."/>
            <person name="Wang Y."/>
            <person name="Lv Z."/>
            <person name="Lu X."/>
            <person name="Zhang F."/>
            <person name="Jiang W."/>
            <person name="Ma Y."/>
            <person name="Chen M."/>
            <person name="Hao X."/>
            <person name="Li L."/>
            <person name="Tang Y."/>
            <person name="Lv G."/>
            <person name="Zhou Y."/>
            <person name="Sun X."/>
            <person name="Brodelius P.E."/>
            <person name="Rose J.K.C."/>
            <person name="Tang K."/>
        </authorList>
    </citation>
    <scope>NUCLEOTIDE SEQUENCE [LARGE SCALE GENOMIC DNA]</scope>
    <source>
        <strain evidence="11">cv. Huhao1</strain>
        <tissue evidence="10">Leaf</tissue>
    </source>
</reference>
<dbReference type="Proteomes" id="UP000245207">
    <property type="component" value="Unassembled WGS sequence"/>
</dbReference>
<comment type="subcellular location">
    <subcellularLocation>
        <location evidence="2">Membrane</location>
    </subcellularLocation>
</comment>
<name>A0A2U1LIL0_ARTAN</name>
<sequence length="125" mass="13888">MDIHTRLDALLERVLREHQEARKQKKDTGQVRDLLDILLDISEDENMEMKLTTNSIKAFILAGKAGNLNSIDMEEGISLAIPRANRLVCVPVAWLHPIPLSAIDMEEGIGLAIPRANRLVCVPVA</sequence>
<dbReference type="PANTHER" id="PTHR47943">
    <property type="entry name" value="CYTOCHROME P450 93A3-LIKE"/>
    <property type="match status" value="1"/>
</dbReference>
<keyword evidence="4" id="KW-0349">Heme</keyword>
<keyword evidence="7" id="KW-0408">Iron</keyword>
<organism evidence="10 11">
    <name type="scientific">Artemisia annua</name>
    <name type="common">Sweet wormwood</name>
    <dbReference type="NCBI Taxonomy" id="35608"/>
    <lineage>
        <taxon>Eukaryota</taxon>
        <taxon>Viridiplantae</taxon>
        <taxon>Streptophyta</taxon>
        <taxon>Embryophyta</taxon>
        <taxon>Tracheophyta</taxon>
        <taxon>Spermatophyta</taxon>
        <taxon>Magnoliopsida</taxon>
        <taxon>eudicotyledons</taxon>
        <taxon>Gunneridae</taxon>
        <taxon>Pentapetalae</taxon>
        <taxon>asterids</taxon>
        <taxon>campanulids</taxon>
        <taxon>Asterales</taxon>
        <taxon>Asteraceae</taxon>
        <taxon>Asteroideae</taxon>
        <taxon>Anthemideae</taxon>
        <taxon>Artemisiinae</taxon>
        <taxon>Artemisia</taxon>
    </lineage>
</organism>
<dbReference type="GO" id="GO:0046872">
    <property type="term" value="F:metal ion binding"/>
    <property type="evidence" value="ECO:0007669"/>
    <property type="project" value="UniProtKB-KW"/>
</dbReference>
<evidence type="ECO:0000313" key="11">
    <source>
        <dbReference type="Proteomes" id="UP000245207"/>
    </source>
</evidence>
<dbReference type="GO" id="GO:0004497">
    <property type="term" value="F:monooxygenase activity"/>
    <property type="evidence" value="ECO:0007669"/>
    <property type="project" value="UniProtKB-KW"/>
</dbReference>
<evidence type="ECO:0000256" key="7">
    <source>
        <dbReference type="ARBA" id="ARBA00023004"/>
    </source>
</evidence>
<proteinExistence type="inferred from homology"/>
<evidence type="ECO:0000256" key="3">
    <source>
        <dbReference type="ARBA" id="ARBA00010617"/>
    </source>
</evidence>
<evidence type="ECO:0000256" key="8">
    <source>
        <dbReference type="ARBA" id="ARBA00023033"/>
    </source>
</evidence>
<dbReference type="PANTHER" id="PTHR47943:SF8">
    <property type="entry name" value="CYTOCHROME P450"/>
    <property type="match status" value="1"/>
</dbReference>
<evidence type="ECO:0000313" key="10">
    <source>
        <dbReference type="EMBL" id="PWA48829.1"/>
    </source>
</evidence>
<comment type="caution">
    <text evidence="10">The sequence shown here is derived from an EMBL/GenBank/DDBJ whole genome shotgun (WGS) entry which is preliminary data.</text>
</comment>
<keyword evidence="5" id="KW-0479">Metal-binding</keyword>
<evidence type="ECO:0000256" key="2">
    <source>
        <dbReference type="ARBA" id="ARBA00004370"/>
    </source>
</evidence>
<keyword evidence="6" id="KW-0560">Oxidoreductase</keyword>
<evidence type="ECO:0000256" key="6">
    <source>
        <dbReference type="ARBA" id="ARBA00023002"/>
    </source>
</evidence>
<keyword evidence="9" id="KW-0472">Membrane</keyword>
<dbReference type="OrthoDB" id="1103324at2759"/>
<keyword evidence="8" id="KW-0503">Monooxygenase</keyword>
<gene>
    <name evidence="10" type="ORF">CTI12_AA487530</name>
</gene>
<dbReference type="GO" id="GO:0016020">
    <property type="term" value="C:membrane"/>
    <property type="evidence" value="ECO:0007669"/>
    <property type="project" value="UniProtKB-SubCell"/>
</dbReference>
<evidence type="ECO:0000256" key="1">
    <source>
        <dbReference type="ARBA" id="ARBA00001971"/>
    </source>
</evidence>
<dbReference type="STRING" id="35608.A0A2U1LIL0"/>
<dbReference type="AlphaFoldDB" id="A0A2U1LIL0"/>
<keyword evidence="11" id="KW-1185">Reference proteome</keyword>
<comment type="similarity">
    <text evidence="3">Belongs to the cytochrome P450 family.</text>
</comment>
<comment type="cofactor">
    <cofactor evidence="1">
        <name>heme</name>
        <dbReference type="ChEBI" id="CHEBI:30413"/>
    </cofactor>
</comment>
<evidence type="ECO:0000256" key="5">
    <source>
        <dbReference type="ARBA" id="ARBA00022723"/>
    </source>
</evidence>
<accession>A0A2U1LIL0</accession>